<dbReference type="Proteomes" id="UP000717328">
    <property type="component" value="Unassembled WGS sequence"/>
</dbReference>
<proteinExistence type="predicted"/>
<keyword evidence="2" id="KW-1185">Reference proteome</keyword>
<dbReference type="OrthoDB" id="3237970at2759"/>
<gene>
    <name evidence="1" type="ORF">H0H81_009223</name>
</gene>
<accession>A0A9P7GPU7</accession>
<reference evidence="1" key="1">
    <citation type="submission" date="2021-02" db="EMBL/GenBank/DDBJ databases">
        <authorList>
            <person name="Nieuwenhuis M."/>
            <person name="Van De Peppel L.J.J."/>
        </authorList>
    </citation>
    <scope>NUCLEOTIDE SEQUENCE</scope>
    <source>
        <strain evidence="1">D49</strain>
    </source>
</reference>
<reference evidence="1" key="2">
    <citation type="submission" date="2021-10" db="EMBL/GenBank/DDBJ databases">
        <title>Phylogenomics reveals ancestral predisposition of the termite-cultivated fungus Termitomyces towards a domesticated lifestyle.</title>
        <authorList>
            <person name="Auxier B."/>
            <person name="Grum-Grzhimaylo A."/>
            <person name="Cardenas M.E."/>
            <person name="Lodge J.D."/>
            <person name="Laessoe T."/>
            <person name="Pedersen O."/>
            <person name="Smith M.E."/>
            <person name="Kuyper T.W."/>
            <person name="Franco-Molano E.A."/>
            <person name="Baroni T.J."/>
            <person name="Aanen D.K."/>
        </authorList>
    </citation>
    <scope>NUCLEOTIDE SEQUENCE</scope>
    <source>
        <strain evidence="1">D49</strain>
    </source>
</reference>
<protein>
    <submittedName>
        <fullName evidence="1">Uncharacterized protein</fullName>
    </submittedName>
</protein>
<dbReference type="AlphaFoldDB" id="A0A9P7GPU7"/>
<name>A0A9P7GPU7_9AGAR</name>
<comment type="caution">
    <text evidence="1">The sequence shown here is derived from an EMBL/GenBank/DDBJ whole genome shotgun (WGS) entry which is preliminary data.</text>
</comment>
<sequence length="91" mass="10433">MTMRPSAVRLIRIIRRQNLPQEAKDKVIPAPVPQTEELKRPSLIDILAEQKAEAGSSWPANIRLEPVVKKDAFKPVQADVRVRMKKLLKER</sequence>
<evidence type="ECO:0000313" key="2">
    <source>
        <dbReference type="Proteomes" id="UP000717328"/>
    </source>
</evidence>
<organism evidence="1 2">
    <name type="scientific">Sphagnurus paluster</name>
    <dbReference type="NCBI Taxonomy" id="117069"/>
    <lineage>
        <taxon>Eukaryota</taxon>
        <taxon>Fungi</taxon>
        <taxon>Dikarya</taxon>
        <taxon>Basidiomycota</taxon>
        <taxon>Agaricomycotina</taxon>
        <taxon>Agaricomycetes</taxon>
        <taxon>Agaricomycetidae</taxon>
        <taxon>Agaricales</taxon>
        <taxon>Tricholomatineae</taxon>
        <taxon>Lyophyllaceae</taxon>
        <taxon>Sphagnurus</taxon>
    </lineage>
</organism>
<evidence type="ECO:0000313" key="1">
    <source>
        <dbReference type="EMBL" id="KAG5651280.1"/>
    </source>
</evidence>
<dbReference type="EMBL" id="JABCKI010000267">
    <property type="protein sequence ID" value="KAG5651280.1"/>
    <property type="molecule type" value="Genomic_DNA"/>
</dbReference>